<keyword evidence="3" id="KW-1185">Reference proteome</keyword>
<accession>A0A086P8C3</accession>
<comment type="caution">
    <text evidence="2">The sequence shown here is derived from an EMBL/GenBank/DDBJ whole genome shotgun (WGS) entry which is preliminary data.</text>
</comment>
<reference evidence="2" key="1">
    <citation type="submission" date="2014-08" db="EMBL/GenBank/DDBJ databases">
        <title>Draft genome sequences of Sphingobium herbicidovorans.</title>
        <authorList>
            <person name="Gan H.M."/>
            <person name="Gan H.Y."/>
            <person name="Savka M.A."/>
        </authorList>
    </citation>
    <scope>NUCLEOTIDE SEQUENCE [LARGE SCALE GENOMIC DNA]</scope>
    <source>
        <strain evidence="2">NBRC 16415</strain>
    </source>
</reference>
<dbReference type="Pfam" id="PF07811">
    <property type="entry name" value="TadE"/>
    <property type="match status" value="1"/>
</dbReference>
<feature type="domain" description="TadE-like" evidence="1">
    <location>
        <begin position="1"/>
        <end position="37"/>
    </location>
</feature>
<dbReference type="PATRIC" id="fig|1219045.3.peg.2482"/>
<name>A0A086P8C3_SPHHM</name>
<protein>
    <submittedName>
        <fullName evidence="2">TadE family protein</fullName>
    </submittedName>
</protein>
<dbReference type="InterPro" id="IPR012495">
    <property type="entry name" value="TadE-like_dom"/>
</dbReference>
<dbReference type="AlphaFoldDB" id="A0A086P8C3"/>
<evidence type="ECO:0000313" key="3">
    <source>
        <dbReference type="Proteomes" id="UP000024284"/>
    </source>
</evidence>
<dbReference type="OrthoDB" id="7449015at2"/>
<dbReference type="STRING" id="76947.GCA_002080435_02891"/>
<gene>
    <name evidence="2" type="ORF">BV98_002448</name>
</gene>
<evidence type="ECO:0000313" key="2">
    <source>
        <dbReference type="EMBL" id="KFG89641.1"/>
    </source>
</evidence>
<sequence>MALVTPLLIILMFGSFELGNYFLSEHVVVKAVRDGARYASRLNLSNFDCSSASSDNTLADAAIEENIQNLVRTGLIDIDEDEEARLRGWSDGSDIHVEYDCVAVDEADPPYSGIYAGLDFVPVVHVEVRGLDYTSLFNDLGFTSSTITLNAEAQSAVMGI</sequence>
<dbReference type="eggNOG" id="COG4961">
    <property type="taxonomic scope" value="Bacteria"/>
</dbReference>
<proteinExistence type="predicted"/>
<evidence type="ECO:0000259" key="1">
    <source>
        <dbReference type="Pfam" id="PF07811"/>
    </source>
</evidence>
<dbReference type="EMBL" id="JFZA02000023">
    <property type="protein sequence ID" value="KFG89641.1"/>
    <property type="molecule type" value="Genomic_DNA"/>
</dbReference>
<dbReference type="Proteomes" id="UP000024284">
    <property type="component" value="Unassembled WGS sequence"/>
</dbReference>
<organism evidence="2 3">
    <name type="scientific">Sphingobium herbicidovorans (strain ATCC 700291 / DSM 11019 / CCUG 56400 / KCTC 2939 / LMG 18315 / NBRC 16415 / MH)</name>
    <name type="common">Sphingomonas herbicidovorans</name>
    <dbReference type="NCBI Taxonomy" id="1219045"/>
    <lineage>
        <taxon>Bacteria</taxon>
        <taxon>Pseudomonadati</taxon>
        <taxon>Pseudomonadota</taxon>
        <taxon>Alphaproteobacteria</taxon>
        <taxon>Sphingomonadales</taxon>
        <taxon>Sphingomonadaceae</taxon>
        <taxon>Sphingobium</taxon>
    </lineage>
</organism>